<feature type="region of interest" description="Disordered" evidence="6">
    <location>
        <begin position="90"/>
        <end position="113"/>
    </location>
</feature>
<dbReference type="Pfam" id="PF04542">
    <property type="entry name" value="Sigma70_r2"/>
    <property type="match status" value="1"/>
</dbReference>
<evidence type="ECO:0000256" key="5">
    <source>
        <dbReference type="ARBA" id="ARBA00023163"/>
    </source>
</evidence>
<feature type="domain" description="RNA polymerase sigma factor 70 region 4 type 2" evidence="8">
    <location>
        <begin position="128"/>
        <end position="178"/>
    </location>
</feature>
<comment type="caution">
    <text evidence="9">The sequence shown here is derived from an EMBL/GenBank/DDBJ whole genome shotgun (WGS) entry which is preliminary data.</text>
</comment>
<dbReference type="EMBL" id="BLIN01000003">
    <property type="protein sequence ID" value="GFE05602.1"/>
    <property type="molecule type" value="Genomic_DNA"/>
</dbReference>
<dbReference type="NCBIfam" id="TIGR02937">
    <property type="entry name" value="sigma70-ECF"/>
    <property type="match status" value="1"/>
</dbReference>
<dbReference type="Gene3D" id="3.10.450.50">
    <property type="match status" value="1"/>
</dbReference>
<sequence>MDQQDGPADEQDGPANGQDRLAQRFETCRSHLRAVAYRLLGSLSEADDAVQEAWLRLSRTDADSIENLPGWLHTVVSRLCLDMLRSRSSRREEPLEQQLTHRASAGGEAEARSDPEEAAVMAESVGRALLVVLDTLTPAERIAFVLHDTFAVPFDQIAPVVDRSPATTKKLASRARHKVRGTPSVSPADLARQRRVVEAFLAAARDGDMEGLLAVLAPDVVRRADRAAVPPGIATTAHGAHTVAEQTVVLRRRAEFAEPALVNGAVGVVVAPRGRLLLALTFTVEDEKITQYEVIAASSSLELLDLAVLDT</sequence>
<keyword evidence="4" id="KW-0731">Sigma factor</keyword>
<evidence type="ECO:0000259" key="8">
    <source>
        <dbReference type="Pfam" id="PF08281"/>
    </source>
</evidence>
<protein>
    <submittedName>
        <fullName evidence="9">DNA-directed RNA polymerase sigma-70 factor</fullName>
    </submittedName>
</protein>
<dbReference type="InterPro" id="IPR014284">
    <property type="entry name" value="RNA_pol_sigma-70_dom"/>
</dbReference>
<dbReference type="Pfam" id="PF08281">
    <property type="entry name" value="Sigma70_r4_2"/>
    <property type="match status" value="1"/>
</dbReference>
<dbReference type="PANTHER" id="PTHR30173:SF43">
    <property type="entry name" value="ECF RNA POLYMERASE SIGMA FACTOR SIGI-RELATED"/>
    <property type="match status" value="1"/>
</dbReference>
<dbReference type="PANTHER" id="PTHR30173">
    <property type="entry name" value="SIGMA 19 FACTOR"/>
    <property type="match status" value="1"/>
</dbReference>
<dbReference type="GO" id="GO:0006352">
    <property type="term" value="P:DNA-templated transcription initiation"/>
    <property type="evidence" value="ECO:0007669"/>
    <property type="project" value="InterPro"/>
</dbReference>
<dbReference type="Proteomes" id="UP000435837">
    <property type="component" value="Unassembled WGS sequence"/>
</dbReference>
<dbReference type="InterPro" id="IPR036388">
    <property type="entry name" value="WH-like_DNA-bd_sf"/>
</dbReference>
<dbReference type="RefSeq" id="WP_159472039.1">
    <property type="nucleotide sequence ID" value="NZ_BAAATH010000041.1"/>
</dbReference>
<reference evidence="9 10" key="1">
    <citation type="submission" date="2019-12" db="EMBL/GenBank/DDBJ databases">
        <title>Whole genome shotgun sequence of Streptomyces caniferus NBRC 15389.</title>
        <authorList>
            <person name="Ichikawa N."/>
            <person name="Kimura A."/>
            <person name="Kitahashi Y."/>
            <person name="Komaki H."/>
            <person name="Tamura T."/>
        </authorList>
    </citation>
    <scope>NUCLEOTIDE SEQUENCE [LARGE SCALE GENOMIC DNA]</scope>
    <source>
        <strain evidence="9 10">NBRC 15389</strain>
    </source>
</reference>
<gene>
    <name evidence="9" type="primary">rpoE_3</name>
    <name evidence="9" type="ORF">Scani_18700</name>
</gene>
<accession>A0A640S4T9</accession>
<dbReference type="InterPro" id="IPR013325">
    <property type="entry name" value="RNA_pol_sigma_r2"/>
</dbReference>
<keyword evidence="3" id="KW-0805">Transcription regulation</keyword>
<dbReference type="InterPro" id="IPR032710">
    <property type="entry name" value="NTF2-like_dom_sf"/>
</dbReference>
<dbReference type="AlphaFoldDB" id="A0A640S4T9"/>
<name>A0A640S4T9_9ACTN</name>
<dbReference type="InterPro" id="IPR007627">
    <property type="entry name" value="RNA_pol_sigma70_r2"/>
</dbReference>
<keyword evidence="5" id="KW-0804">Transcription</keyword>
<dbReference type="SUPFAM" id="SSF88946">
    <property type="entry name" value="Sigma2 domain of RNA polymerase sigma factors"/>
    <property type="match status" value="1"/>
</dbReference>
<keyword evidence="9" id="KW-0240">DNA-directed RNA polymerase</keyword>
<dbReference type="GO" id="GO:0016987">
    <property type="term" value="F:sigma factor activity"/>
    <property type="evidence" value="ECO:0007669"/>
    <property type="project" value="UniProtKB-KW"/>
</dbReference>
<dbReference type="SUPFAM" id="SSF54427">
    <property type="entry name" value="NTF2-like"/>
    <property type="match status" value="1"/>
</dbReference>
<dbReference type="Gene3D" id="1.10.1740.10">
    <property type="match status" value="1"/>
</dbReference>
<evidence type="ECO:0000256" key="1">
    <source>
        <dbReference type="ARBA" id="ARBA00010641"/>
    </source>
</evidence>
<proteinExistence type="inferred from homology"/>
<dbReference type="GO" id="GO:0000428">
    <property type="term" value="C:DNA-directed RNA polymerase complex"/>
    <property type="evidence" value="ECO:0007669"/>
    <property type="project" value="UniProtKB-KW"/>
</dbReference>
<comment type="similarity">
    <text evidence="1">Belongs to the sigma-70 factor family. ECF subfamily.</text>
</comment>
<dbReference type="OrthoDB" id="3211555at2"/>
<evidence type="ECO:0000256" key="4">
    <source>
        <dbReference type="ARBA" id="ARBA00023082"/>
    </source>
</evidence>
<comment type="subunit">
    <text evidence="2">Interacts transiently with the RNA polymerase catalytic core formed by RpoA, RpoB, RpoC and RpoZ (2 alpha, 1 beta, 1 beta' and 1 omega subunit) to form the RNA polymerase holoenzyme that can initiate transcription.</text>
</comment>
<dbReference type="InterPro" id="IPR013324">
    <property type="entry name" value="RNA_pol_sigma_r3/r4-like"/>
</dbReference>
<organism evidence="9 10">
    <name type="scientific">Streptomyces caniferus</name>
    <dbReference type="NCBI Taxonomy" id="285557"/>
    <lineage>
        <taxon>Bacteria</taxon>
        <taxon>Bacillati</taxon>
        <taxon>Actinomycetota</taxon>
        <taxon>Actinomycetes</taxon>
        <taxon>Kitasatosporales</taxon>
        <taxon>Streptomycetaceae</taxon>
        <taxon>Streptomyces</taxon>
    </lineage>
</organism>
<dbReference type="Gene3D" id="1.10.10.10">
    <property type="entry name" value="Winged helix-like DNA-binding domain superfamily/Winged helix DNA-binding domain"/>
    <property type="match status" value="1"/>
</dbReference>
<dbReference type="SUPFAM" id="SSF88659">
    <property type="entry name" value="Sigma3 and sigma4 domains of RNA polymerase sigma factors"/>
    <property type="match status" value="1"/>
</dbReference>
<dbReference type="InterPro" id="IPR052704">
    <property type="entry name" value="ECF_Sigma-70_Domain"/>
</dbReference>
<evidence type="ECO:0000313" key="10">
    <source>
        <dbReference type="Proteomes" id="UP000435837"/>
    </source>
</evidence>
<evidence type="ECO:0000259" key="7">
    <source>
        <dbReference type="Pfam" id="PF04542"/>
    </source>
</evidence>
<dbReference type="InterPro" id="IPR013249">
    <property type="entry name" value="RNA_pol_sigma70_r4_t2"/>
</dbReference>
<evidence type="ECO:0000256" key="2">
    <source>
        <dbReference type="ARBA" id="ARBA00011344"/>
    </source>
</evidence>
<evidence type="ECO:0000256" key="3">
    <source>
        <dbReference type="ARBA" id="ARBA00023015"/>
    </source>
</evidence>
<evidence type="ECO:0000313" key="9">
    <source>
        <dbReference type="EMBL" id="GFE05602.1"/>
    </source>
</evidence>
<dbReference type="GO" id="GO:0003677">
    <property type="term" value="F:DNA binding"/>
    <property type="evidence" value="ECO:0007669"/>
    <property type="project" value="InterPro"/>
</dbReference>
<feature type="domain" description="RNA polymerase sigma-70 region 2" evidence="7">
    <location>
        <begin position="25"/>
        <end position="88"/>
    </location>
</feature>
<evidence type="ECO:0000256" key="6">
    <source>
        <dbReference type="SAM" id="MobiDB-lite"/>
    </source>
</evidence>